<dbReference type="GO" id="GO:0004421">
    <property type="term" value="F:hydroxymethylglutaryl-CoA synthase activity"/>
    <property type="evidence" value="ECO:0007669"/>
    <property type="project" value="UniProtKB-EC"/>
</dbReference>
<keyword evidence="10" id="KW-1185">Reference proteome</keyword>
<keyword evidence="5" id="KW-0752">Steroid biosynthesis</keyword>
<evidence type="ECO:0000313" key="8">
    <source>
        <dbReference type="EMBL" id="EKX44618.1"/>
    </source>
</evidence>
<accession>L1J7V6</accession>
<dbReference type="InterPro" id="IPR013528">
    <property type="entry name" value="HMG_CoA_synth_N"/>
</dbReference>
<proteinExistence type="inferred from homology"/>
<feature type="active site" description="Proton donor/acceptor" evidence="3">
    <location>
        <position position="80"/>
    </location>
</feature>
<comment type="similarity">
    <text evidence="1 5">Belongs to the thiolase-like superfamily. HMG-CoA synthase family.</text>
</comment>
<dbReference type="FunFam" id="3.40.47.10:FF:000008">
    <property type="entry name" value="3-hydroxy-3-methylglutaryl coenzyme A synthase"/>
    <property type="match status" value="1"/>
</dbReference>
<dbReference type="Pfam" id="PF08540">
    <property type="entry name" value="HMG_CoA_synt_C"/>
    <property type="match status" value="1"/>
</dbReference>
<dbReference type="EC" id="2.3.3.10" evidence="5"/>
<dbReference type="Pfam" id="PF01154">
    <property type="entry name" value="HMG_CoA_synt_N"/>
    <property type="match status" value="1"/>
</dbReference>
<dbReference type="Proteomes" id="UP000011087">
    <property type="component" value="Unassembled WGS sequence"/>
</dbReference>
<keyword evidence="5" id="KW-0443">Lipid metabolism</keyword>
<dbReference type="Gene3D" id="3.40.47.10">
    <property type="match status" value="1"/>
</dbReference>
<keyword evidence="5" id="KW-0753">Steroid metabolism</keyword>
<reference evidence="9" key="3">
    <citation type="submission" date="2015-06" db="UniProtKB">
        <authorList>
            <consortium name="EnsemblProtists"/>
        </authorList>
    </citation>
    <scope>IDENTIFICATION</scope>
</reference>
<dbReference type="STRING" id="905079.L1J7V6"/>
<keyword evidence="5" id="KW-0756">Sterol biosynthesis</keyword>
<dbReference type="UniPathway" id="UPA00058">
    <property type="reaction ID" value="UER00102"/>
</dbReference>
<dbReference type="HOGENOM" id="CLU_008065_0_1_1"/>
<dbReference type="KEGG" id="gtt:GUITHDRAFT_157929"/>
<dbReference type="PANTHER" id="PTHR43323:SF2">
    <property type="entry name" value="HYDROXYMETHYLGLUTARYL-COA SYNTHASE"/>
    <property type="match status" value="1"/>
</dbReference>
<dbReference type="NCBIfam" id="TIGR01833">
    <property type="entry name" value="HMG-CoA-S_euk"/>
    <property type="match status" value="1"/>
</dbReference>
<organism evidence="8">
    <name type="scientific">Guillardia theta (strain CCMP2712)</name>
    <name type="common">Cryptophyte</name>
    <dbReference type="NCBI Taxonomy" id="905079"/>
    <lineage>
        <taxon>Eukaryota</taxon>
        <taxon>Cryptophyceae</taxon>
        <taxon>Pyrenomonadales</taxon>
        <taxon>Geminigeraceae</taxon>
        <taxon>Guillardia</taxon>
    </lineage>
</organism>
<dbReference type="EnsemblProtists" id="EKX44618">
    <property type="protein sequence ID" value="EKX44618"/>
    <property type="gene ID" value="GUITHDRAFT_157929"/>
</dbReference>
<feature type="domain" description="Hydroxymethylglutaryl-coenzyme A synthase N-terminal" evidence="6">
    <location>
        <begin position="2"/>
        <end position="171"/>
    </location>
</feature>
<dbReference type="PANTHER" id="PTHR43323">
    <property type="entry name" value="3-HYDROXY-3-METHYLGLUTARYL COENZYME A SYNTHASE"/>
    <property type="match status" value="1"/>
</dbReference>
<name>L1J7V6_GUITC</name>
<dbReference type="GeneID" id="17301295"/>
<dbReference type="eggNOG" id="KOG1393">
    <property type="taxonomic scope" value="Eukaryota"/>
</dbReference>
<keyword evidence="2 5" id="KW-0808">Transferase</keyword>
<dbReference type="SUPFAM" id="SSF53901">
    <property type="entry name" value="Thiolase-like"/>
    <property type="match status" value="2"/>
</dbReference>
<dbReference type="AlphaFoldDB" id="L1J7V6"/>
<dbReference type="PaxDb" id="55529-EKX44618"/>
<evidence type="ECO:0000313" key="10">
    <source>
        <dbReference type="Proteomes" id="UP000011087"/>
    </source>
</evidence>
<evidence type="ECO:0000259" key="7">
    <source>
        <dbReference type="Pfam" id="PF08540"/>
    </source>
</evidence>
<dbReference type="GO" id="GO:0016126">
    <property type="term" value="P:sterol biosynthetic process"/>
    <property type="evidence" value="ECO:0007669"/>
    <property type="project" value="UniProtKB-KW"/>
</dbReference>
<dbReference type="OrthoDB" id="1269963at2759"/>
<feature type="binding site" evidence="4">
    <location>
        <position position="252"/>
    </location>
    <ligand>
        <name>CoA</name>
        <dbReference type="ChEBI" id="CHEBI:57287"/>
    </ligand>
</feature>
<evidence type="ECO:0000256" key="3">
    <source>
        <dbReference type="PIRSR" id="PIRSR610122-1"/>
    </source>
</evidence>
<protein>
    <recommendedName>
        <fullName evidence="5">Hydroxymethylglutaryl-CoA synthase</fullName>
        <shortName evidence="5">HMG-CoA synthase</shortName>
        <ecNumber evidence="5">2.3.3.10</ecNumber>
    </recommendedName>
    <alternativeName>
        <fullName evidence="5">3-hydroxy-3-methylglutaryl coenzyme A synthase</fullName>
    </alternativeName>
</protein>
<dbReference type="GO" id="GO:0006084">
    <property type="term" value="P:acetyl-CoA metabolic process"/>
    <property type="evidence" value="ECO:0007669"/>
    <property type="project" value="InterPro"/>
</dbReference>
<dbReference type="RefSeq" id="XP_005831598.1">
    <property type="nucleotide sequence ID" value="XM_005831541.1"/>
</dbReference>
<gene>
    <name evidence="8" type="ORF">GUITHDRAFT_157929</name>
</gene>
<feature type="active site" description="Acyl-thioester intermediate" evidence="3">
    <location>
        <position position="114"/>
    </location>
</feature>
<feature type="binding site" evidence="4">
    <location>
        <position position="248"/>
    </location>
    <ligand>
        <name>CoA</name>
        <dbReference type="ChEBI" id="CHEBI:57287"/>
    </ligand>
</feature>
<keyword evidence="5" id="KW-0444">Lipid biosynthesis</keyword>
<feature type="active site" description="Proton donor/acceptor" evidence="3">
    <location>
        <position position="243"/>
    </location>
</feature>
<dbReference type="EMBL" id="JH993003">
    <property type="protein sequence ID" value="EKX44618.1"/>
    <property type="molecule type" value="Genomic_DNA"/>
</dbReference>
<dbReference type="InterPro" id="IPR013746">
    <property type="entry name" value="HMG_CoA_synt_C_dom"/>
</dbReference>
<evidence type="ECO:0000259" key="6">
    <source>
        <dbReference type="Pfam" id="PF01154"/>
    </source>
</evidence>
<evidence type="ECO:0000256" key="4">
    <source>
        <dbReference type="PIRSR" id="PIRSR610122-2"/>
    </source>
</evidence>
<dbReference type="GO" id="GO:0010142">
    <property type="term" value="P:farnesyl diphosphate biosynthetic process, mevalonate pathway"/>
    <property type="evidence" value="ECO:0007669"/>
    <property type="project" value="InterPro"/>
</dbReference>
<comment type="function">
    <text evidence="5">Catalyzes the condensation of acetyl-CoA with acetoacetyl-CoA to form HMG-CoA.</text>
</comment>
<evidence type="ECO:0000256" key="1">
    <source>
        <dbReference type="ARBA" id="ARBA00007061"/>
    </source>
</evidence>
<reference evidence="8 10" key="1">
    <citation type="journal article" date="2012" name="Nature">
        <title>Algal genomes reveal evolutionary mosaicism and the fate of nucleomorphs.</title>
        <authorList>
            <consortium name="DOE Joint Genome Institute"/>
            <person name="Curtis B.A."/>
            <person name="Tanifuji G."/>
            <person name="Burki F."/>
            <person name="Gruber A."/>
            <person name="Irimia M."/>
            <person name="Maruyama S."/>
            <person name="Arias M.C."/>
            <person name="Ball S.G."/>
            <person name="Gile G.H."/>
            <person name="Hirakawa Y."/>
            <person name="Hopkins J.F."/>
            <person name="Kuo A."/>
            <person name="Rensing S.A."/>
            <person name="Schmutz J."/>
            <person name="Symeonidi A."/>
            <person name="Elias M."/>
            <person name="Eveleigh R.J."/>
            <person name="Herman E.K."/>
            <person name="Klute M.J."/>
            <person name="Nakayama T."/>
            <person name="Obornik M."/>
            <person name="Reyes-Prieto A."/>
            <person name="Armbrust E.V."/>
            <person name="Aves S.J."/>
            <person name="Beiko R.G."/>
            <person name="Coutinho P."/>
            <person name="Dacks J.B."/>
            <person name="Durnford D.G."/>
            <person name="Fast N.M."/>
            <person name="Green B.R."/>
            <person name="Grisdale C.J."/>
            <person name="Hempel F."/>
            <person name="Henrissat B."/>
            <person name="Hoppner M.P."/>
            <person name="Ishida K."/>
            <person name="Kim E."/>
            <person name="Koreny L."/>
            <person name="Kroth P.G."/>
            <person name="Liu Y."/>
            <person name="Malik S.B."/>
            <person name="Maier U.G."/>
            <person name="McRose D."/>
            <person name="Mock T."/>
            <person name="Neilson J.A."/>
            <person name="Onodera N.T."/>
            <person name="Poole A.M."/>
            <person name="Pritham E.J."/>
            <person name="Richards T.A."/>
            <person name="Rocap G."/>
            <person name="Roy S.W."/>
            <person name="Sarai C."/>
            <person name="Schaack S."/>
            <person name="Shirato S."/>
            <person name="Slamovits C.H."/>
            <person name="Spencer D.F."/>
            <person name="Suzuki S."/>
            <person name="Worden A.Z."/>
            <person name="Zauner S."/>
            <person name="Barry K."/>
            <person name="Bell C."/>
            <person name="Bharti A.K."/>
            <person name="Crow J.A."/>
            <person name="Grimwood J."/>
            <person name="Kramer R."/>
            <person name="Lindquist E."/>
            <person name="Lucas S."/>
            <person name="Salamov A."/>
            <person name="McFadden G.I."/>
            <person name="Lane C.E."/>
            <person name="Keeling P.J."/>
            <person name="Gray M.W."/>
            <person name="Grigoriev I.V."/>
            <person name="Archibald J.M."/>
        </authorList>
    </citation>
    <scope>NUCLEOTIDE SEQUENCE</scope>
    <source>
        <strain evidence="8 10">CCMP2712</strain>
    </source>
</reference>
<sequence length="471" mass="52456">MVGIIGMEIYFPRTAVRQSELEKFMGEKEGKFTIGLGQQNMAFCNDLEDINSVCMTAVANLLEKYNIAPTDIGRLEVGTETLIDKSKSVKTSLCQLFNSHGNFDLEGVDNINACYGGTAALLNTISWVESSAWDGRYGLVVCGDIAVYEEGPARPTGGCAAVAMLIGRDAPLAMGSIRASHMEDAYDFYKPKLDSEYPTVFGQESNVCYLRALDGCYRRFALKYESANKTPFNLGQVDSVVLHSPYNKLVKKSGARMLYNDFLRNPDLPIFKKNGEKRSWRRYLHTCSFPPLRYAAKVEPSVLLPQELGNSYTASMYTGLLSLIHNWHKPKAGAQVDTEEQAKGKRVLMFSYGSGLAATLYSIQVAGATGHIAQAANLEERLKERKFVSPQEFTETLKDRETKYGKFDWSPEGDPSELFPGTYRLTKVDKHGRRSYERVPVSPFREYTRAAYIDYSPGTLAGTTINFGKQA</sequence>
<dbReference type="InterPro" id="IPR010122">
    <property type="entry name" value="HMG_CoA_synthase_euk"/>
</dbReference>
<evidence type="ECO:0000256" key="2">
    <source>
        <dbReference type="ARBA" id="ARBA00022679"/>
    </source>
</evidence>
<dbReference type="OMA" id="DDAYNWI"/>
<evidence type="ECO:0000256" key="5">
    <source>
        <dbReference type="RuleBase" id="RU364071"/>
    </source>
</evidence>
<feature type="binding site" evidence="4">
    <location>
        <position position="205"/>
    </location>
    <ligand>
        <name>CoA</name>
        <dbReference type="ChEBI" id="CHEBI:57287"/>
    </ligand>
</feature>
<keyword evidence="5" id="KW-1207">Sterol metabolism</keyword>
<dbReference type="InterPro" id="IPR016039">
    <property type="entry name" value="Thiolase-like"/>
</dbReference>
<feature type="domain" description="Hydroxymethylglutaryl-coenzyme A synthase C-terminal" evidence="7">
    <location>
        <begin position="176"/>
        <end position="438"/>
    </location>
</feature>
<evidence type="ECO:0000313" key="9">
    <source>
        <dbReference type="EnsemblProtists" id="EKX44618"/>
    </source>
</evidence>
<comment type="pathway">
    <text evidence="5">Metabolic intermediate biosynthesis; (R)-mevalonate biosynthesis; (R)-mevalonate from acetyl-CoA: step 2/3.</text>
</comment>
<dbReference type="CDD" id="cd00827">
    <property type="entry name" value="init_cond_enzymes"/>
    <property type="match status" value="1"/>
</dbReference>
<reference evidence="10" key="2">
    <citation type="submission" date="2012-11" db="EMBL/GenBank/DDBJ databases">
        <authorList>
            <person name="Kuo A."/>
            <person name="Curtis B.A."/>
            <person name="Tanifuji G."/>
            <person name="Burki F."/>
            <person name="Gruber A."/>
            <person name="Irimia M."/>
            <person name="Maruyama S."/>
            <person name="Arias M.C."/>
            <person name="Ball S.G."/>
            <person name="Gile G.H."/>
            <person name="Hirakawa Y."/>
            <person name="Hopkins J.F."/>
            <person name="Rensing S.A."/>
            <person name="Schmutz J."/>
            <person name="Symeonidi A."/>
            <person name="Elias M."/>
            <person name="Eveleigh R.J."/>
            <person name="Herman E.K."/>
            <person name="Klute M.J."/>
            <person name="Nakayama T."/>
            <person name="Obornik M."/>
            <person name="Reyes-Prieto A."/>
            <person name="Armbrust E.V."/>
            <person name="Aves S.J."/>
            <person name="Beiko R.G."/>
            <person name="Coutinho P."/>
            <person name="Dacks J.B."/>
            <person name="Durnford D.G."/>
            <person name="Fast N.M."/>
            <person name="Green B.R."/>
            <person name="Grisdale C."/>
            <person name="Hempe F."/>
            <person name="Henrissat B."/>
            <person name="Hoppner M.P."/>
            <person name="Ishida K.-I."/>
            <person name="Kim E."/>
            <person name="Koreny L."/>
            <person name="Kroth P.G."/>
            <person name="Liu Y."/>
            <person name="Malik S.-B."/>
            <person name="Maier U.G."/>
            <person name="McRose D."/>
            <person name="Mock T."/>
            <person name="Neilson J.A."/>
            <person name="Onodera N.T."/>
            <person name="Poole A.M."/>
            <person name="Pritham E.J."/>
            <person name="Richards T.A."/>
            <person name="Rocap G."/>
            <person name="Roy S.W."/>
            <person name="Sarai C."/>
            <person name="Schaack S."/>
            <person name="Shirato S."/>
            <person name="Slamovits C.H."/>
            <person name="Spencer D.F."/>
            <person name="Suzuki S."/>
            <person name="Worden A.Z."/>
            <person name="Zauner S."/>
            <person name="Barry K."/>
            <person name="Bell C."/>
            <person name="Bharti A.K."/>
            <person name="Crow J.A."/>
            <person name="Grimwood J."/>
            <person name="Kramer R."/>
            <person name="Lindquist E."/>
            <person name="Lucas S."/>
            <person name="Salamov A."/>
            <person name="McFadden G.I."/>
            <person name="Lane C.E."/>
            <person name="Keeling P.J."/>
            <person name="Gray M.W."/>
            <person name="Grigoriev I.V."/>
            <person name="Archibald J.M."/>
        </authorList>
    </citation>
    <scope>NUCLEOTIDE SEQUENCE</scope>
    <source>
        <strain evidence="10">CCMP2712</strain>
    </source>
</reference>
<comment type="catalytic activity">
    <reaction evidence="5">
        <text>acetoacetyl-CoA + acetyl-CoA + H2O = (3S)-3-hydroxy-3-methylglutaryl-CoA + CoA + H(+)</text>
        <dbReference type="Rhea" id="RHEA:10188"/>
        <dbReference type="ChEBI" id="CHEBI:15377"/>
        <dbReference type="ChEBI" id="CHEBI:15378"/>
        <dbReference type="ChEBI" id="CHEBI:43074"/>
        <dbReference type="ChEBI" id="CHEBI:57286"/>
        <dbReference type="ChEBI" id="CHEBI:57287"/>
        <dbReference type="ChEBI" id="CHEBI:57288"/>
        <dbReference type="EC" id="2.3.3.10"/>
    </reaction>
</comment>